<organism evidence="1 2">
    <name type="scientific">Planotetraspora thailandica</name>
    <dbReference type="NCBI Taxonomy" id="487172"/>
    <lineage>
        <taxon>Bacteria</taxon>
        <taxon>Bacillati</taxon>
        <taxon>Actinomycetota</taxon>
        <taxon>Actinomycetes</taxon>
        <taxon>Streptosporangiales</taxon>
        <taxon>Streptosporangiaceae</taxon>
        <taxon>Planotetraspora</taxon>
    </lineage>
</organism>
<dbReference type="Proteomes" id="UP000605992">
    <property type="component" value="Unassembled WGS sequence"/>
</dbReference>
<gene>
    <name evidence="1" type="ORF">Pth03_77040</name>
</gene>
<dbReference type="InterPro" id="IPR045732">
    <property type="entry name" value="DUF6086"/>
</dbReference>
<proteinExistence type="predicted"/>
<dbReference type="AlphaFoldDB" id="A0A8J3Y1U1"/>
<reference evidence="1" key="1">
    <citation type="submission" date="2021-01" db="EMBL/GenBank/DDBJ databases">
        <title>Whole genome shotgun sequence of Planotetraspora thailandica NBRC 104271.</title>
        <authorList>
            <person name="Komaki H."/>
            <person name="Tamura T."/>
        </authorList>
    </citation>
    <scope>NUCLEOTIDE SEQUENCE</scope>
    <source>
        <strain evidence="1">NBRC 104271</strain>
    </source>
</reference>
<name>A0A8J3Y1U1_9ACTN</name>
<accession>A0A8J3Y1U1</accession>
<comment type="caution">
    <text evidence="1">The sequence shown here is derived from an EMBL/GenBank/DDBJ whole genome shotgun (WGS) entry which is preliminary data.</text>
</comment>
<dbReference type="EMBL" id="BOOR01000082">
    <property type="protein sequence ID" value="GII59315.1"/>
    <property type="molecule type" value="Genomic_DNA"/>
</dbReference>
<evidence type="ECO:0000313" key="1">
    <source>
        <dbReference type="EMBL" id="GII59315.1"/>
    </source>
</evidence>
<protein>
    <submittedName>
        <fullName evidence="1">Uncharacterized protein</fullName>
    </submittedName>
</protein>
<evidence type="ECO:0000313" key="2">
    <source>
        <dbReference type="Proteomes" id="UP000605992"/>
    </source>
</evidence>
<keyword evidence="2" id="KW-1185">Reference proteome</keyword>
<sequence length="142" mass="15287">MSQYFQVGDHVLWNPSNGVAGLFVRSAEALAPLAGLPTGLGPMENDECEVDMVAFTSFVGALVARYERSNHPILHSLMDGFIATALVLIERGGGELPVVQAGDDGWRDMQVSAHSPWPLGDQARGVSRWATLSEQHARAMPC</sequence>
<dbReference type="RefSeq" id="WP_203949374.1">
    <property type="nucleotide sequence ID" value="NZ_BOOR01000082.1"/>
</dbReference>
<dbReference type="Pfam" id="PF19564">
    <property type="entry name" value="DUF6086"/>
    <property type="match status" value="1"/>
</dbReference>